<evidence type="ECO:0000256" key="1">
    <source>
        <dbReference type="SAM" id="Coils"/>
    </source>
</evidence>
<dbReference type="PANTHER" id="PTHR24074">
    <property type="entry name" value="CO-CHAPERONE PROTEIN DJLA"/>
    <property type="match status" value="1"/>
</dbReference>
<feature type="region of interest" description="Disordered" evidence="2">
    <location>
        <begin position="96"/>
        <end position="116"/>
    </location>
</feature>
<feature type="domain" description="J" evidence="3">
    <location>
        <begin position="126"/>
        <end position="188"/>
    </location>
</feature>
<dbReference type="AlphaFoldDB" id="A0A7S4QF28"/>
<evidence type="ECO:0000256" key="2">
    <source>
        <dbReference type="SAM" id="MobiDB-lite"/>
    </source>
</evidence>
<dbReference type="InterPro" id="IPR001623">
    <property type="entry name" value="DnaJ_domain"/>
</dbReference>
<dbReference type="InterPro" id="IPR036869">
    <property type="entry name" value="J_dom_sf"/>
</dbReference>
<dbReference type="Pfam" id="PF00226">
    <property type="entry name" value="DnaJ"/>
    <property type="match status" value="1"/>
</dbReference>
<dbReference type="EMBL" id="HBNR01027585">
    <property type="protein sequence ID" value="CAE4580317.1"/>
    <property type="molecule type" value="Transcribed_RNA"/>
</dbReference>
<feature type="compositionally biased region" description="Basic and acidic residues" evidence="2">
    <location>
        <begin position="195"/>
        <end position="212"/>
    </location>
</feature>
<organism evidence="4">
    <name type="scientific">Alexandrium monilatum</name>
    <dbReference type="NCBI Taxonomy" id="311494"/>
    <lineage>
        <taxon>Eukaryota</taxon>
        <taxon>Sar</taxon>
        <taxon>Alveolata</taxon>
        <taxon>Dinophyceae</taxon>
        <taxon>Gonyaulacales</taxon>
        <taxon>Pyrocystaceae</taxon>
        <taxon>Alexandrium</taxon>
    </lineage>
</organism>
<gene>
    <name evidence="4" type="ORF">AMON00008_LOCUS18708</name>
</gene>
<reference evidence="4" key="1">
    <citation type="submission" date="2021-01" db="EMBL/GenBank/DDBJ databases">
        <authorList>
            <person name="Corre E."/>
            <person name="Pelletier E."/>
            <person name="Niang G."/>
            <person name="Scheremetjew M."/>
            <person name="Finn R."/>
            <person name="Kale V."/>
            <person name="Holt S."/>
            <person name="Cochrane G."/>
            <person name="Meng A."/>
            <person name="Brown T."/>
            <person name="Cohen L."/>
        </authorList>
    </citation>
    <scope>NUCLEOTIDE SEQUENCE</scope>
    <source>
        <strain evidence="4">CCMP3105</strain>
    </source>
</reference>
<proteinExistence type="predicted"/>
<dbReference type="SMART" id="SM00271">
    <property type="entry name" value="DnaJ"/>
    <property type="match status" value="1"/>
</dbReference>
<evidence type="ECO:0000259" key="3">
    <source>
        <dbReference type="PROSITE" id="PS50076"/>
    </source>
</evidence>
<accession>A0A7S4QF28</accession>
<sequence>MAACGSLADSLQEACVMCGTIGCCLHVRKHGDCGPHAVCPACSHRAMLPGAPRGRAGGQLACPRCGRRLGTRRRALAEGLLGPFLLEAQLAVRRAAPRSSSRAGGGDARGAAAGEPRGAGAQEVCSLYAELGVDSAATDDQLERAYRRRARHVHPDKPGGSKEAFQRLFQAYERLLDPEGRAAHDRELAASGGGAREDGGREPGAADRRGASRADAEAALLARAAALRAVLGDCEPESWGPRLAALPRNAHWSWAVLAELASGRRVSSAKRVTEDRSLVHGRADVAETGLRTRFQSGGWRYEVRVVMKGITITTGDIRNCDAAIAAHGTLVRLLRSALRLIDEDGRSLDEAAKVFECPPVLIRFSFRGRRARGSRTCITPMTTDLSLVLRHRRRALSLLETAQSGRVVERAVAAMRRELDETRERSRAARETVAKVARRVLDAWATTQRPTRRLRVKQPLVPRLAAVAATQRPTRRLRGKQPLVQRLAAVPAPAAAAAAPLQLEDAPPAKRRRLLLVRGMQVSPAAAACGAPAPPPPPGPDQPATRCGPSGGSAMLALPPSSAPSLLALQVASRVVDLLDDGGSARPNIAMPWFQGFCRAMRLDRHKQAVLLRRMQESQAVTNCLKAAFWRAAGGD</sequence>
<dbReference type="SUPFAM" id="SSF46565">
    <property type="entry name" value="Chaperone J-domain"/>
    <property type="match status" value="1"/>
</dbReference>
<feature type="region of interest" description="Disordered" evidence="2">
    <location>
        <begin position="526"/>
        <end position="555"/>
    </location>
</feature>
<feature type="compositionally biased region" description="Pro residues" evidence="2">
    <location>
        <begin position="532"/>
        <end position="541"/>
    </location>
</feature>
<dbReference type="InterPro" id="IPR050817">
    <property type="entry name" value="DjlA_DnaK_co-chaperone"/>
</dbReference>
<dbReference type="CDD" id="cd06257">
    <property type="entry name" value="DnaJ"/>
    <property type="match status" value="1"/>
</dbReference>
<feature type="coiled-coil region" evidence="1">
    <location>
        <begin position="412"/>
        <end position="439"/>
    </location>
</feature>
<evidence type="ECO:0000313" key="4">
    <source>
        <dbReference type="EMBL" id="CAE4580317.1"/>
    </source>
</evidence>
<dbReference type="PROSITE" id="PS50076">
    <property type="entry name" value="DNAJ_2"/>
    <property type="match status" value="1"/>
</dbReference>
<feature type="region of interest" description="Disordered" evidence="2">
    <location>
        <begin position="186"/>
        <end position="212"/>
    </location>
</feature>
<name>A0A7S4QF28_9DINO</name>
<dbReference type="Gene3D" id="1.10.287.110">
    <property type="entry name" value="DnaJ domain"/>
    <property type="match status" value="1"/>
</dbReference>
<protein>
    <recommendedName>
        <fullName evidence="3">J domain-containing protein</fullName>
    </recommendedName>
</protein>
<keyword evidence="1" id="KW-0175">Coiled coil</keyword>